<dbReference type="GO" id="GO:0016887">
    <property type="term" value="F:ATP hydrolysis activity"/>
    <property type="evidence" value="ECO:0007669"/>
    <property type="project" value="InterPro"/>
</dbReference>
<name>A0A3B1A8I0_9ZZZZ</name>
<dbReference type="SUPFAM" id="SSF52540">
    <property type="entry name" value="P-loop containing nucleoside triphosphate hydrolases"/>
    <property type="match status" value="1"/>
</dbReference>
<dbReference type="GO" id="GO:0005743">
    <property type="term" value="C:mitochondrial inner membrane"/>
    <property type="evidence" value="ECO:0007669"/>
    <property type="project" value="TreeGrafter"/>
</dbReference>
<dbReference type="GO" id="GO:0005524">
    <property type="term" value="F:ATP binding"/>
    <property type="evidence" value="ECO:0007669"/>
    <property type="project" value="UniProtKB-KW"/>
</dbReference>
<evidence type="ECO:0000313" key="2">
    <source>
        <dbReference type="EMBL" id="VAW90034.1"/>
    </source>
</evidence>
<protein>
    <submittedName>
        <fullName evidence="2">Lipid A export permease/ATP-binding protein MsbA</fullName>
    </submittedName>
</protein>
<dbReference type="AlphaFoldDB" id="A0A3B1A8I0"/>
<dbReference type="PANTHER" id="PTHR43394:SF7">
    <property type="entry name" value="ABC TRANSPORTER B FAMILY MEMBER 28"/>
    <property type="match status" value="1"/>
</dbReference>
<dbReference type="InterPro" id="IPR039421">
    <property type="entry name" value="Type_1_exporter"/>
</dbReference>
<accession>A0A3B1A8I0</accession>
<keyword evidence="2" id="KW-0547">Nucleotide-binding</keyword>
<gene>
    <name evidence="2" type="ORF">MNBD_GAMMA17-289</name>
</gene>
<sequence length="158" mass="17134">NIAYGSLEDCSQAEIIQAATAAHAMEFIETLPEGLNTMVGDNGVLLSGGQRQRLAIARALLKNAPILILDEATSALDTESERYIQAALEELMKDRTTFVIAHRLSTIEKADTIIVMNEGTIVEQGKHDQLLAAGGYYANLYHLQFEPAAITTQEESAS</sequence>
<dbReference type="Gene3D" id="3.40.50.300">
    <property type="entry name" value="P-loop containing nucleotide triphosphate hydrolases"/>
    <property type="match status" value="1"/>
</dbReference>
<reference evidence="2" key="1">
    <citation type="submission" date="2018-06" db="EMBL/GenBank/DDBJ databases">
        <authorList>
            <person name="Zhirakovskaya E."/>
        </authorList>
    </citation>
    <scope>NUCLEOTIDE SEQUENCE</scope>
</reference>
<dbReference type="Pfam" id="PF00005">
    <property type="entry name" value="ABC_tran"/>
    <property type="match status" value="1"/>
</dbReference>
<keyword evidence="2" id="KW-0067">ATP-binding</keyword>
<organism evidence="2">
    <name type="scientific">hydrothermal vent metagenome</name>
    <dbReference type="NCBI Taxonomy" id="652676"/>
    <lineage>
        <taxon>unclassified sequences</taxon>
        <taxon>metagenomes</taxon>
        <taxon>ecological metagenomes</taxon>
    </lineage>
</organism>
<dbReference type="InterPro" id="IPR027417">
    <property type="entry name" value="P-loop_NTPase"/>
</dbReference>
<dbReference type="PANTHER" id="PTHR43394">
    <property type="entry name" value="ATP-DEPENDENT PERMEASE MDL1, MITOCHONDRIAL"/>
    <property type="match status" value="1"/>
</dbReference>
<dbReference type="GO" id="GO:0090374">
    <property type="term" value="P:oligopeptide export from mitochondrion"/>
    <property type="evidence" value="ECO:0007669"/>
    <property type="project" value="TreeGrafter"/>
</dbReference>
<dbReference type="GO" id="GO:0015421">
    <property type="term" value="F:ABC-type oligopeptide transporter activity"/>
    <property type="evidence" value="ECO:0007669"/>
    <property type="project" value="TreeGrafter"/>
</dbReference>
<proteinExistence type="predicted"/>
<feature type="non-terminal residue" evidence="2">
    <location>
        <position position="1"/>
    </location>
</feature>
<evidence type="ECO:0000259" key="1">
    <source>
        <dbReference type="Pfam" id="PF00005"/>
    </source>
</evidence>
<dbReference type="EMBL" id="UOFQ01000169">
    <property type="protein sequence ID" value="VAW90034.1"/>
    <property type="molecule type" value="Genomic_DNA"/>
</dbReference>
<dbReference type="InterPro" id="IPR003439">
    <property type="entry name" value="ABC_transporter-like_ATP-bd"/>
</dbReference>
<feature type="domain" description="ABC transporter" evidence="1">
    <location>
        <begin position="23"/>
        <end position="74"/>
    </location>
</feature>